<reference evidence="9 10" key="1">
    <citation type="journal article" date="2018" name="Nat. Ecol. Evol.">
        <title>Shark genomes provide insights into elasmobranch evolution and the origin of vertebrates.</title>
        <authorList>
            <person name="Hara Y"/>
            <person name="Yamaguchi K"/>
            <person name="Onimaru K"/>
            <person name="Kadota M"/>
            <person name="Koyanagi M"/>
            <person name="Keeley SD"/>
            <person name="Tatsumi K"/>
            <person name="Tanaka K"/>
            <person name="Motone F"/>
            <person name="Kageyama Y"/>
            <person name="Nozu R"/>
            <person name="Adachi N"/>
            <person name="Nishimura O"/>
            <person name="Nakagawa R"/>
            <person name="Tanegashima C"/>
            <person name="Kiyatake I"/>
            <person name="Matsumoto R"/>
            <person name="Murakumo K"/>
            <person name="Nishida K"/>
            <person name="Terakita A"/>
            <person name="Kuratani S"/>
            <person name="Sato K"/>
            <person name="Hyodo S Kuraku.S."/>
        </authorList>
    </citation>
    <scope>NUCLEOTIDE SEQUENCE [LARGE SCALE GENOMIC DNA]</scope>
</reference>
<dbReference type="EMBL" id="BFAA01001239">
    <property type="protein sequence ID" value="GCB62297.1"/>
    <property type="molecule type" value="Genomic_DNA"/>
</dbReference>
<feature type="compositionally biased region" description="Polar residues" evidence="7">
    <location>
        <begin position="83"/>
        <end position="98"/>
    </location>
</feature>
<proteinExistence type="inferred from homology"/>
<dbReference type="PIRSF" id="PIRSF009935">
    <property type="entry name" value="TCTA"/>
    <property type="match status" value="1"/>
</dbReference>
<dbReference type="InterPro" id="IPR016560">
    <property type="entry name" value="TCTA"/>
</dbReference>
<sequence>MEAPSTWDLGLFSLLLERLVSFCGEFAQDWSSNDMRVIIFKVLLIWLLGSLVAIHMAWKFYGATVNDMYYRQGSGGQNGGTPDGSSNFTSWENASGESIKSHRE</sequence>
<protein>
    <recommendedName>
        <fullName evidence="6">T-cell leukemia translocation-altered gene protein homolog</fullName>
    </recommendedName>
</protein>
<feature type="transmembrane region" description="Helical" evidence="8">
    <location>
        <begin position="38"/>
        <end position="61"/>
    </location>
</feature>
<evidence type="ECO:0000313" key="9">
    <source>
        <dbReference type="EMBL" id="GCB62297.1"/>
    </source>
</evidence>
<evidence type="ECO:0000256" key="8">
    <source>
        <dbReference type="SAM" id="Phobius"/>
    </source>
</evidence>
<feature type="region of interest" description="Disordered" evidence="7">
    <location>
        <begin position="74"/>
        <end position="104"/>
    </location>
</feature>
<keyword evidence="5 6" id="KW-0472">Membrane</keyword>
<dbReference type="OrthoDB" id="9529463at2759"/>
<evidence type="ECO:0000256" key="1">
    <source>
        <dbReference type="ARBA" id="ARBA00004370"/>
    </source>
</evidence>
<comment type="subcellular location">
    <subcellularLocation>
        <location evidence="1 6">Membrane</location>
    </subcellularLocation>
</comment>
<evidence type="ECO:0000256" key="3">
    <source>
        <dbReference type="ARBA" id="ARBA00022692"/>
    </source>
</evidence>
<dbReference type="OMA" id="SMWESTS"/>
<evidence type="ECO:0000256" key="4">
    <source>
        <dbReference type="ARBA" id="ARBA00022989"/>
    </source>
</evidence>
<evidence type="ECO:0000256" key="2">
    <source>
        <dbReference type="ARBA" id="ARBA00007537"/>
    </source>
</evidence>
<gene>
    <name evidence="9" type="ORF">scyTo_0004228</name>
</gene>
<evidence type="ECO:0000256" key="6">
    <source>
        <dbReference type="PIRNR" id="PIRNR009935"/>
    </source>
</evidence>
<dbReference type="STRING" id="75743.A0A401NN99"/>
<dbReference type="AlphaFoldDB" id="A0A401NN99"/>
<dbReference type="Proteomes" id="UP000288216">
    <property type="component" value="Unassembled WGS sequence"/>
</dbReference>
<name>A0A401NN99_SCYTO</name>
<organism evidence="9 10">
    <name type="scientific">Scyliorhinus torazame</name>
    <name type="common">Cloudy catshark</name>
    <name type="synonym">Catulus torazame</name>
    <dbReference type="NCBI Taxonomy" id="75743"/>
    <lineage>
        <taxon>Eukaryota</taxon>
        <taxon>Metazoa</taxon>
        <taxon>Chordata</taxon>
        <taxon>Craniata</taxon>
        <taxon>Vertebrata</taxon>
        <taxon>Chondrichthyes</taxon>
        <taxon>Elasmobranchii</taxon>
        <taxon>Galeomorphii</taxon>
        <taxon>Galeoidea</taxon>
        <taxon>Carcharhiniformes</taxon>
        <taxon>Scyliorhinidae</taxon>
        <taxon>Scyliorhinus</taxon>
    </lineage>
</organism>
<dbReference type="GO" id="GO:0016020">
    <property type="term" value="C:membrane"/>
    <property type="evidence" value="ECO:0007669"/>
    <property type="project" value="UniProtKB-SubCell"/>
</dbReference>
<keyword evidence="3 8" id="KW-0812">Transmembrane</keyword>
<comment type="similarity">
    <text evidence="2 6">Belongs to the TCTA family.</text>
</comment>
<dbReference type="PANTHER" id="PTHR32267:SF2">
    <property type="entry name" value="T-CELL LEUKEMIA TRANSLOCATION-ALTERED GENE PROTEIN"/>
    <property type="match status" value="1"/>
</dbReference>
<dbReference type="GO" id="GO:0072675">
    <property type="term" value="P:osteoclast fusion"/>
    <property type="evidence" value="ECO:0007669"/>
    <property type="project" value="TreeGrafter"/>
</dbReference>
<evidence type="ECO:0000256" key="7">
    <source>
        <dbReference type="SAM" id="MobiDB-lite"/>
    </source>
</evidence>
<evidence type="ECO:0000256" key="5">
    <source>
        <dbReference type="ARBA" id="ARBA00023136"/>
    </source>
</evidence>
<dbReference type="Pfam" id="PF15128">
    <property type="entry name" value="T_cell_tran_alt"/>
    <property type="match status" value="1"/>
</dbReference>
<keyword evidence="10" id="KW-1185">Reference proteome</keyword>
<dbReference type="PANTHER" id="PTHR32267">
    <property type="entry name" value="T-CELL LEUKEMIA TRANSLOCATION-ALTERED GENE PROTEIN"/>
    <property type="match status" value="1"/>
</dbReference>
<accession>A0A401NN99</accession>
<keyword evidence="4 8" id="KW-1133">Transmembrane helix</keyword>
<evidence type="ECO:0000313" key="10">
    <source>
        <dbReference type="Proteomes" id="UP000288216"/>
    </source>
</evidence>
<comment type="caution">
    <text evidence="9">The sequence shown here is derived from an EMBL/GenBank/DDBJ whole genome shotgun (WGS) entry which is preliminary data.</text>
</comment>